<organism evidence="1 2">
    <name type="scientific">Dermacentor silvarum</name>
    <name type="common">Tick</name>
    <dbReference type="NCBI Taxonomy" id="543639"/>
    <lineage>
        <taxon>Eukaryota</taxon>
        <taxon>Metazoa</taxon>
        <taxon>Ecdysozoa</taxon>
        <taxon>Arthropoda</taxon>
        <taxon>Chelicerata</taxon>
        <taxon>Arachnida</taxon>
        <taxon>Acari</taxon>
        <taxon>Parasitiformes</taxon>
        <taxon>Ixodida</taxon>
        <taxon>Ixodoidea</taxon>
        <taxon>Ixodidae</taxon>
        <taxon>Rhipicephalinae</taxon>
        <taxon>Dermacentor</taxon>
    </lineage>
</organism>
<evidence type="ECO:0000313" key="2">
    <source>
        <dbReference type="Proteomes" id="UP000821865"/>
    </source>
</evidence>
<protein>
    <submittedName>
        <fullName evidence="1">Uncharacterized protein</fullName>
    </submittedName>
</protein>
<evidence type="ECO:0000313" key="1">
    <source>
        <dbReference type="EMBL" id="KAH7977397.1"/>
    </source>
</evidence>
<dbReference type="Proteomes" id="UP000821865">
    <property type="component" value="Chromosome 1"/>
</dbReference>
<sequence>MGTSRCSQNVVWVKATLPRGQPPVAWRPPLPSCGPCYCPVQYGCVYQPLDLADRKFFADSRGHHASLHIYGVSPADYGVYRCSATSSPTGSAAANTETVYQIVHFTG</sequence>
<keyword evidence="2" id="KW-1185">Reference proteome</keyword>
<reference evidence="1" key="1">
    <citation type="submission" date="2020-05" db="EMBL/GenBank/DDBJ databases">
        <title>Large-scale comparative analyses of tick genomes elucidate their genetic diversity and vector capacities.</title>
        <authorList>
            <person name="Jia N."/>
            <person name="Wang J."/>
            <person name="Shi W."/>
            <person name="Du L."/>
            <person name="Sun Y."/>
            <person name="Zhan W."/>
            <person name="Jiang J."/>
            <person name="Wang Q."/>
            <person name="Zhang B."/>
            <person name="Ji P."/>
            <person name="Sakyi L.B."/>
            <person name="Cui X."/>
            <person name="Yuan T."/>
            <person name="Jiang B."/>
            <person name="Yang W."/>
            <person name="Lam T.T.-Y."/>
            <person name="Chang Q."/>
            <person name="Ding S."/>
            <person name="Wang X."/>
            <person name="Zhu J."/>
            <person name="Ruan X."/>
            <person name="Zhao L."/>
            <person name="Wei J."/>
            <person name="Que T."/>
            <person name="Du C."/>
            <person name="Cheng J."/>
            <person name="Dai P."/>
            <person name="Han X."/>
            <person name="Huang E."/>
            <person name="Gao Y."/>
            <person name="Liu J."/>
            <person name="Shao H."/>
            <person name="Ye R."/>
            <person name="Li L."/>
            <person name="Wei W."/>
            <person name="Wang X."/>
            <person name="Wang C."/>
            <person name="Yang T."/>
            <person name="Huo Q."/>
            <person name="Li W."/>
            <person name="Guo W."/>
            <person name="Chen H."/>
            <person name="Zhou L."/>
            <person name="Ni X."/>
            <person name="Tian J."/>
            <person name="Zhou Y."/>
            <person name="Sheng Y."/>
            <person name="Liu T."/>
            <person name="Pan Y."/>
            <person name="Xia L."/>
            <person name="Li J."/>
            <person name="Zhao F."/>
            <person name="Cao W."/>
        </authorList>
    </citation>
    <scope>NUCLEOTIDE SEQUENCE</scope>
    <source>
        <strain evidence="1">Dsil-2018</strain>
    </source>
</reference>
<dbReference type="EMBL" id="CM023470">
    <property type="protein sequence ID" value="KAH7977397.1"/>
    <property type="molecule type" value="Genomic_DNA"/>
</dbReference>
<name>A0ACB8DS51_DERSI</name>
<proteinExistence type="predicted"/>
<gene>
    <name evidence="1" type="ORF">HPB49_001236</name>
</gene>
<comment type="caution">
    <text evidence="1">The sequence shown here is derived from an EMBL/GenBank/DDBJ whole genome shotgun (WGS) entry which is preliminary data.</text>
</comment>
<accession>A0ACB8DS51</accession>